<dbReference type="GeneID" id="41958847"/>
<organism evidence="3 4">
    <name type="scientific">Pyricularia grisea</name>
    <name type="common">Crabgrass-specific blast fungus</name>
    <name type="synonym">Magnaporthe grisea</name>
    <dbReference type="NCBI Taxonomy" id="148305"/>
    <lineage>
        <taxon>Eukaryota</taxon>
        <taxon>Fungi</taxon>
        <taxon>Dikarya</taxon>
        <taxon>Ascomycota</taxon>
        <taxon>Pezizomycotina</taxon>
        <taxon>Sordariomycetes</taxon>
        <taxon>Sordariomycetidae</taxon>
        <taxon>Magnaporthales</taxon>
        <taxon>Pyriculariaceae</taxon>
        <taxon>Pyricularia</taxon>
    </lineage>
</organism>
<gene>
    <name evidence="4" type="ORF">PgNI_03885</name>
</gene>
<evidence type="ECO:0000256" key="1">
    <source>
        <dbReference type="SAM" id="MobiDB-lite"/>
    </source>
</evidence>
<feature type="signal peptide" evidence="2">
    <location>
        <begin position="1"/>
        <end position="19"/>
    </location>
</feature>
<dbReference type="OrthoDB" id="5597238at2759"/>
<keyword evidence="3" id="KW-1185">Reference proteome</keyword>
<evidence type="ECO:0000313" key="3">
    <source>
        <dbReference type="Proteomes" id="UP000515153"/>
    </source>
</evidence>
<reference evidence="4" key="2">
    <citation type="submission" date="2019-10" db="EMBL/GenBank/DDBJ databases">
        <authorList>
            <consortium name="NCBI Genome Project"/>
        </authorList>
    </citation>
    <scope>NUCLEOTIDE SEQUENCE</scope>
    <source>
        <strain evidence="4">NI907</strain>
    </source>
</reference>
<evidence type="ECO:0000256" key="2">
    <source>
        <dbReference type="SAM" id="SignalP"/>
    </source>
</evidence>
<feature type="chain" id="PRO_5027984656" evidence="2">
    <location>
        <begin position="20"/>
        <end position="185"/>
    </location>
</feature>
<dbReference type="RefSeq" id="XP_030984486.1">
    <property type="nucleotide sequence ID" value="XM_031123938.1"/>
</dbReference>
<protein>
    <submittedName>
        <fullName evidence="4">Uncharacterized protein</fullName>
    </submittedName>
</protein>
<feature type="region of interest" description="Disordered" evidence="1">
    <location>
        <begin position="116"/>
        <end position="160"/>
    </location>
</feature>
<reference evidence="4" key="1">
    <citation type="journal article" date="2019" name="Mol. Biol. Evol.">
        <title>Blast fungal genomes show frequent chromosomal changes, gene gains and losses, and effector gene turnover.</title>
        <authorList>
            <person name="Gomez Luciano L.B."/>
            <person name="Jason Tsai I."/>
            <person name="Chuma I."/>
            <person name="Tosa Y."/>
            <person name="Chen Y.H."/>
            <person name="Li J.Y."/>
            <person name="Li M.Y."/>
            <person name="Jade Lu M.Y."/>
            <person name="Nakayashiki H."/>
            <person name="Li W.H."/>
        </authorList>
    </citation>
    <scope>NUCLEOTIDE SEQUENCE</scope>
    <source>
        <strain evidence="4">NI907</strain>
    </source>
</reference>
<keyword evidence="2" id="KW-0732">Signal</keyword>
<dbReference type="KEGG" id="pgri:PgNI_03885"/>
<proteinExistence type="predicted"/>
<dbReference type="Proteomes" id="UP000515153">
    <property type="component" value="Unplaced"/>
</dbReference>
<dbReference type="AlphaFoldDB" id="A0A6P8BBF0"/>
<reference evidence="4" key="3">
    <citation type="submission" date="2025-08" db="UniProtKB">
        <authorList>
            <consortium name="RefSeq"/>
        </authorList>
    </citation>
    <scope>IDENTIFICATION</scope>
    <source>
        <strain evidence="4">NI907</strain>
    </source>
</reference>
<evidence type="ECO:0000313" key="4">
    <source>
        <dbReference type="RefSeq" id="XP_030984486.1"/>
    </source>
</evidence>
<name>A0A6P8BBF0_PYRGI</name>
<accession>A0A6P8BBF0</accession>
<sequence length="185" mass="18127">MRFSVILTGTFAAVAMAQATTSSGTPTTASAPTAVGMTPQQSSALACLDKCNASDVNCRAACNGVPYPSDGQVNSTNQCVADCSKQYGNGTEADNTKFIKCSDDCIGKNYWNPSSGTPNPTGSSGSSNGNSNSNSASSGSKTTGGSTATGTGASSSATGSSAAEVLRIGSSVAGVVGFMAALLAM</sequence>